<keyword evidence="1" id="KW-0175">Coiled coil</keyword>
<dbReference type="EMBL" id="MU001638">
    <property type="protein sequence ID" value="KAF2481302.1"/>
    <property type="molecule type" value="Genomic_DNA"/>
</dbReference>
<feature type="compositionally biased region" description="Polar residues" evidence="2">
    <location>
        <begin position="511"/>
        <end position="526"/>
    </location>
</feature>
<feature type="region of interest" description="Disordered" evidence="2">
    <location>
        <begin position="507"/>
        <end position="527"/>
    </location>
</feature>
<evidence type="ECO:0000256" key="1">
    <source>
        <dbReference type="SAM" id="Coils"/>
    </source>
</evidence>
<name>A0A6A6PMT5_9PEZI</name>
<organism evidence="3 4">
    <name type="scientific">Neohortaea acidophila</name>
    <dbReference type="NCBI Taxonomy" id="245834"/>
    <lineage>
        <taxon>Eukaryota</taxon>
        <taxon>Fungi</taxon>
        <taxon>Dikarya</taxon>
        <taxon>Ascomycota</taxon>
        <taxon>Pezizomycotina</taxon>
        <taxon>Dothideomycetes</taxon>
        <taxon>Dothideomycetidae</taxon>
        <taxon>Mycosphaerellales</taxon>
        <taxon>Teratosphaeriaceae</taxon>
        <taxon>Neohortaea</taxon>
    </lineage>
</organism>
<feature type="region of interest" description="Disordered" evidence="2">
    <location>
        <begin position="95"/>
        <end position="130"/>
    </location>
</feature>
<dbReference type="RefSeq" id="XP_033587872.1">
    <property type="nucleotide sequence ID" value="XM_033734173.1"/>
</dbReference>
<keyword evidence="4" id="KW-1185">Reference proteome</keyword>
<accession>A0A6A6PMT5</accession>
<reference evidence="3" key="1">
    <citation type="journal article" date="2020" name="Stud. Mycol.">
        <title>101 Dothideomycetes genomes: a test case for predicting lifestyles and emergence of pathogens.</title>
        <authorList>
            <person name="Haridas S."/>
            <person name="Albert R."/>
            <person name="Binder M."/>
            <person name="Bloem J."/>
            <person name="Labutti K."/>
            <person name="Salamov A."/>
            <person name="Andreopoulos B."/>
            <person name="Baker S."/>
            <person name="Barry K."/>
            <person name="Bills G."/>
            <person name="Bluhm B."/>
            <person name="Cannon C."/>
            <person name="Castanera R."/>
            <person name="Culley D."/>
            <person name="Daum C."/>
            <person name="Ezra D."/>
            <person name="Gonzalez J."/>
            <person name="Henrissat B."/>
            <person name="Kuo A."/>
            <person name="Liang C."/>
            <person name="Lipzen A."/>
            <person name="Lutzoni F."/>
            <person name="Magnuson J."/>
            <person name="Mondo S."/>
            <person name="Nolan M."/>
            <person name="Ohm R."/>
            <person name="Pangilinan J."/>
            <person name="Park H.-J."/>
            <person name="Ramirez L."/>
            <person name="Alfaro M."/>
            <person name="Sun H."/>
            <person name="Tritt A."/>
            <person name="Yoshinaga Y."/>
            <person name="Zwiers L.-H."/>
            <person name="Turgeon B."/>
            <person name="Goodwin S."/>
            <person name="Spatafora J."/>
            <person name="Crous P."/>
            <person name="Grigoriev I."/>
        </authorList>
    </citation>
    <scope>NUCLEOTIDE SEQUENCE</scope>
    <source>
        <strain evidence="3">CBS 113389</strain>
    </source>
</reference>
<dbReference type="GeneID" id="54475175"/>
<dbReference type="OrthoDB" id="5364171at2759"/>
<proteinExistence type="predicted"/>
<protein>
    <submittedName>
        <fullName evidence="3">Uncharacterized protein</fullName>
    </submittedName>
</protein>
<gene>
    <name evidence="3" type="ORF">BDY17DRAFT_301054</name>
</gene>
<evidence type="ECO:0000313" key="4">
    <source>
        <dbReference type="Proteomes" id="UP000799767"/>
    </source>
</evidence>
<feature type="coiled-coil region" evidence="1">
    <location>
        <begin position="720"/>
        <end position="747"/>
    </location>
</feature>
<evidence type="ECO:0000256" key="2">
    <source>
        <dbReference type="SAM" id="MobiDB-lite"/>
    </source>
</evidence>
<sequence>MLHQPRRALDGSGPGCFVKSHVVYTHSILSILFLLEWFLTSSFSFGSKICRRECELSSWSNAPLPISFKSRPSTAMPALRRELSWLSPKRRRTTGNLHGGTAMNGQAGVAGTDPVRSASTKSASERHRRPTTLHRPLTLPDVVGAGGDDVVEDEEERKFFYAYARKKENLQSRYLLTFASASVANEWWLLLQEHFNDVSRLGPQLFSFGGEDEEGDLLAKIWNHPSFAHLKSKWMYISFSDAAREGAAQGALVPFQNDWGDVLAKGGEDEPVSSKEVKREVKKEVAEVRSEVGRLEEYIAGMMEALERNTQKSAELAAKIVGRESLRGAEGTNAADGKAAKATSRISPALAFDMDALAAHFAQLNQTLEKNSQNVEALAKQHYEGEQRLREMLEATVSTHDSDQLDMQRLSAHLDRIQAMMEESTRDRKDSAREMVEAARPVDFSPLTQRLENVLEAVEQNSALVKELLEGGSYASEVKKPPPQMDMSPLLDSLQQIHVAIEQQSEHTKAFAQNASTERESNSSGQDRVITSLGERLEQVHNAIEEGNRHAREPRQEFNLEPLERHLEVLKNYGEKHNGHLERLVESQNATREAVEAGRGGHEIYLSPLVEHAEATTQSMEANTEAVQRLVNMHSERDETHLSPLLQHVEAVRQSMEANTSDVRHLVEMQSERSEEQDSELSHHLTTLHTLTTQNATQLQSLMKQQTTTTTSATKVHSAVSETSTQLRRLLERNKDHEIKLEAQNSQMREVMSGQREMVEVMRQLAKSLVAHDQRGCGHVVVPPPRKMNRKLVGFVYDTKEGAN</sequence>
<dbReference type="Proteomes" id="UP000799767">
    <property type="component" value="Unassembled WGS sequence"/>
</dbReference>
<dbReference type="AlphaFoldDB" id="A0A6A6PMT5"/>
<evidence type="ECO:0000313" key="3">
    <source>
        <dbReference type="EMBL" id="KAF2481302.1"/>
    </source>
</evidence>